<feature type="compositionally biased region" description="Basic and acidic residues" evidence="1">
    <location>
        <begin position="84"/>
        <end position="105"/>
    </location>
</feature>
<feature type="compositionally biased region" description="Low complexity" evidence="1">
    <location>
        <begin position="106"/>
        <end position="115"/>
    </location>
</feature>
<evidence type="ECO:0000313" key="4">
    <source>
        <dbReference type="Proteomes" id="UP000247498"/>
    </source>
</evidence>
<keyword evidence="2" id="KW-1133">Transmembrane helix</keyword>
<protein>
    <submittedName>
        <fullName evidence="3">Uncharacterized protein</fullName>
    </submittedName>
</protein>
<feature type="compositionally biased region" description="Basic and acidic residues" evidence="1">
    <location>
        <begin position="242"/>
        <end position="252"/>
    </location>
</feature>
<name>A0A2V0P3P6_9CHLO</name>
<gene>
    <name evidence="3" type="ORF">Rsub_07018</name>
</gene>
<keyword evidence="2" id="KW-0472">Membrane</keyword>
<evidence type="ECO:0000256" key="2">
    <source>
        <dbReference type="SAM" id="Phobius"/>
    </source>
</evidence>
<keyword evidence="4" id="KW-1185">Reference proteome</keyword>
<feature type="region of interest" description="Disordered" evidence="1">
    <location>
        <begin position="78"/>
        <end position="269"/>
    </location>
</feature>
<dbReference type="PRINTS" id="PR01217">
    <property type="entry name" value="PRICHEXTENSN"/>
</dbReference>
<comment type="caution">
    <text evidence="3">The sequence shown here is derived from an EMBL/GenBank/DDBJ whole genome shotgun (WGS) entry which is preliminary data.</text>
</comment>
<dbReference type="AlphaFoldDB" id="A0A2V0P3P6"/>
<dbReference type="EMBL" id="BDRX01000052">
    <property type="protein sequence ID" value="GBF94484.1"/>
    <property type="molecule type" value="Genomic_DNA"/>
</dbReference>
<dbReference type="InParanoid" id="A0A2V0P3P6"/>
<evidence type="ECO:0000256" key="1">
    <source>
        <dbReference type="SAM" id="MobiDB-lite"/>
    </source>
</evidence>
<dbReference type="Proteomes" id="UP000247498">
    <property type="component" value="Unassembled WGS sequence"/>
</dbReference>
<keyword evidence="2" id="KW-0812">Transmembrane</keyword>
<proteinExistence type="predicted"/>
<feature type="compositionally biased region" description="Polar residues" evidence="1">
    <location>
        <begin position="136"/>
        <end position="149"/>
    </location>
</feature>
<organism evidence="3 4">
    <name type="scientific">Raphidocelis subcapitata</name>
    <dbReference type="NCBI Taxonomy" id="307507"/>
    <lineage>
        <taxon>Eukaryota</taxon>
        <taxon>Viridiplantae</taxon>
        <taxon>Chlorophyta</taxon>
        <taxon>core chlorophytes</taxon>
        <taxon>Chlorophyceae</taxon>
        <taxon>CS clade</taxon>
        <taxon>Sphaeropleales</taxon>
        <taxon>Selenastraceae</taxon>
        <taxon>Raphidocelis</taxon>
    </lineage>
</organism>
<reference evidence="3 4" key="1">
    <citation type="journal article" date="2018" name="Sci. Rep.">
        <title>Raphidocelis subcapitata (=Pseudokirchneriella subcapitata) provides an insight into genome evolution and environmental adaptations in the Sphaeropleales.</title>
        <authorList>
            <person name="Suzuki S."/>
            <person name="Yamaguchi H."/>
            <person name="Nakajima N."/>
            <person name="Kawachi M."/>
        </authorList>
    </citation>
    <scope>NUCLEOTIDE SEQUENCE [LARGE SCALE GENOMIC DNA]</scope>
    <source>
        <strain evidence="3 4">NIES-35</strain>
    </source>
</reference>
<accession>A0A2V0P3P6</accession>
<feature type="transmembrane region" description="Helical" evidence="2">
    <location>
        <begin position="270"/>
        <end position="292"/>
    </location>
</feature>
<evidence type="ECO:0000313" key="3">
    <source>
        <dbReference type="EMBL" id="GBF94484.1"/>
    </source>
</evidence>
<sequence length="315" mass="32294">MALCSGPGLSGRCRPAVQGQCAKAARAAARGVLTRAQASRDEAAGSKAGALPAMLLAAAVVFAPLDATFAPPARADEALSPFEQRQRDLEKRRELMRQAREKAEGKAGAPAAAPEAEPEPVGPKTDLKESAKALRAQSQKQYESLTKNRPSLPKSVTEPENEALDPFKGLFSKKEEPAPPAPAAAKPAPAPAPAAPAPKPKPTPSPPPPPPAPKPAPIVAPRPAAPIPAPARPPPPPPAPVRRAEPPKKQEAPKPAPAKQAGKQKRRGPLPLWLAQFAVFGAIGGATAAAAAGSDEISRKIMGALGALEKKAAGK</sequence>
<feature type="compositionally biased region" description="Pro residues" evidence="1">
    <location>
        <begin position="178"/>
        <end position="240"/>
    </location>
</feature>